<comment type="caution">
    <text evidence="1">The sequence shown here is derived from an EMBL/GenBank/DDBJ whole genome shotgun (WGS) entry which is preliminary data.</text>
</comment>
<gene>
    <name evidence="1" type="ORF">HUG17_2883</name>
</gene>
<protein>
    <submittedName>
        <fullName evidence="1">Uncharacterized protein</fullName>
    </submittedName>
</protein>
<dbReference type="Proteomes" id="UP000828236">
    <property type="component" value="Unassembled WGS sequence"/>
</dbReference>
<reference evidence="1" key="1">
    <citation type="submission" date="2020-06" db="EMBL/GenBank/DDBJ databases">
        <authorList>
            <person name="Ji K."/>
            <person name="Li J."/>
        </authorList>
    </citation>
    <scope>NUCLEOTIDE SEQUENCE</scope>
    <source>
        <strain evidence="1">JKM2019</strain>
        <tissue evidence="1">Whole body</tissue>
    </source>
</reference>
<organism evidence="1">
    <name type="scientific">Dermatophagoides farinae</name>
    <name type="common">American house dust mite</name>
    <dbReference type="NCBI Taxonomy" id="6954"/>
    <lineage>
        <taxon>Eukaryota</taxon>
        <taxon>Metazoa</taxon>
        <taxon>Ecdysozoa</taxon>
        <taxon>Arthropoda</taxon>
        <taxon>Chelicerata</taxon>
        <taxon>Arachnida</taxon>
        <taxon>Acari</taxon>
        <taxon>Acariformes</taxon>
        <taxon>Sarcoptiformes</taxon>
        <taxon>Astigmata</taxon>
        <taxon>Psoroptidia</taxon>
        <taxon>Analgoidea</taxon>
        <taxon>Pyroglyphidae</taxon>
        <taxon>Dermatophagoidinae</taxon>
        <taxon>Dermatophagoides</taxon>
    </lineage>
</organism>
<dbReference type="AlphaFoldDB" id="A0A9D4NTC8"/>
<name>A0A9D4NTC8_DERFA</name>
<accession>A0A9D4NTC8</accession>
<proteinExistence type="predicted"/>
<evidence type="ECO:0000313" key="1">
    <source>
        <dbReference type="EMBL" id="KAH7638850.1"/>
    </source>
</evidence>
<dbReference type="EMBL" id="SDOV01000007">
    <property type="protein sequence ID" value="KAH7638850.1"/>
    <property type="molecule type" value="Genomic_DNA"/>
</dbReference>
<sequence length="102" mass="12009">MDKCRQRISSSTPKLLNLSLLADKFVDKIVEKLSILDAYHTGNISHNYFYWNYSATISDNISSAFNDHYRLKSIRLSPLAITKMNDEQFIRYLFDNIQLWID</sequence>
<reference evidence="1" key="2">
    <citation type="journal article" date="2021" name="World Allergy Organ. J.">
        <title>Chromosome-level assembly of Dermatophagoides farinae genome and transcriptome reveals two novel allergens Der f 37 and Der f 39.</title>
        <authorList>
            <person name="Chen J."/>
            <person name="Cai Z."/>
            <person name="Fan D."/>
            <person name="Hu J."/>
            <person name="Hou Y."/>
            <person name="He Y."/>
            <person name="Zhang Z."/>
            <person name="Zhao Z."/>
            <person name="Gao P."/>
            <person name="Hu W."/>
            <person name="Sun J."/>
            <person name="Li J."/>
            <person name="Ji K."/>
        </authorList>
    </citation>
    <scope>NUCLEOTIDE SEQUENCE</scope>
    <source>
        <strain evidence="1">JKM2019</strain>
    </source>
</reference>